<evidence type="ECO:0000256" key="6">
    <source>
        <dbReference type="ARBA" id="ARBA00022989"/>
    </source>
</evidence>
<comment type="similarity">
    <text evidence="2">Belongs to the binding-protein-dependent transport system permease family. FecCD subfamily.</text>
</comment>
<proteinExistence type="inferred from homology"/>
<keyword evidence="6" id="KW-1133">Transmembrane helix</keyword>
<protein>
    <submittedName>
        <fullName evidence="8">Iron complex transport system permease protein</fullName>
    </submittedName>
</protein>
<sequence>MKRRKQFIFLILLLILAFTADIVLGSVNLPIRDTWGALTGTGENTIYREIILNHRLPKALTAVFVGSALSVAGVLMQTLFHNPLAGPDVLGITSGASSSNVED</sequence>
<dbReference type="EMBL" id="SNRY01005901">
    <property type="protein sequence ID" value="KAA6313829.1"/>
    <property type="molecule type" value="Genomic_DNA"/>
</dbReference>
<dbReference type="GO" id="GO:0022857">
    <property type="term" value="F:transmembrane transporter activity"/>
    <property type="evidence" value="ECO:0007669"/>
    <property type="project" value="InterPro"/>
</dbReference>
<comment type="subcellular location">
    <subcellularLocation>
        <location evidence="1">Cell membrane</location>
        <topology evidence="1">Multi-pass membrane protein</topology>
    </subcellularLocation>
</comment>
<dbReference type="GO" id="GO:0005886">
    <property type="term" value="C:plasma membrane"/>
    <property type="evidence" value="ECO:0007669"/>
    <property type="project" value="UniProtKB-SubCell"/>
</dbReference>
<dbReference type="InterPro" id="IPR000522">
    <property type="entry name" value="ABC_transptr_permease_BtuC"/>
</dbReference>
<evidence type="ECO:0000313" key="8">
    <source>
        <dbReference type="EMBL" id="KAA6313829.1"/>
    </source>
</evidence>
<keyword evidence="5" id="KW-0812">Transmembrane</keyword>
<dbReference type="SUPFAM" id="SSF81345">
    <property type="entry name" value="ABC transporter involved in vitamin B12 uptake, BtuC"/>
    <property type="match status" value="1"/>
</dbReference>
<keyword evidence="3" id="KW-0813">Transport</keyword>
<dbReference type="GO" id="GO:0033214">
    <property type="term" value="P:siderophore-iron import into cell"/>
    <property type="evidence" value="ECO:0007669"/>
    <property type="project" value="TreeGrafter"/>
</dbReference>
<dbReference type="Pfam" id="PF01032">
    <property type="entry name" value="FecCD"/>
    <property type="match status" value="1"/>
</dbReference>
<evidence type="ECO:0000256" key="3">
    <source>
        <dbReference type="ARBA" id="ARBA00022448"/>
    </source>
</evidence>
<dbReference type="Gene3D" id="1.10.3470.10">
    <property type="entry name" value="ABC transporter involved in vitamin B12 uptake, BtuC"/>
    <property type="match status" value="1"/>
</dbReference>
<dbReference type="InterPro" id="IPR037294">
    <property type="entry name" value="ABC_BtuC-like"/>
</dbReference>
<evidence type="ECO:0000256" key="1">
    <source>
        <dbReference type="ARBA" id="ARBA00004651"/>
    </source>
</evidence>
<dbReference type="PANTHER" id="PTHR30472">
    <property type="entry name" value="FERRIC ENTEROBACTIN TRANSPORT SYSTEM PERMEASE PROTEIN"/>
    <property type="match status" value="1"/>
</dbReference>
<keyword evidence="4" id="KW-1003">Cell membrane</keyword>
<organism evidence="8">
    <name type="scientific">termite gut metagenome</name>
    <dbReference type="NCBI Taxonomy" id="433724"/>
    <lineage>
        <taxon>unclassified sequences</taxon>
        <taxon>metagenomes</taxon>
        <taxon>organismal metagenomes</taxon>
    </lineage>
</organism>
<evidence type="ECO:0000256" key="7">
    <source>
        <dbReference type="ARBA" id="ARBA00023136"/>
    </source>
</evidence>
<dbReference type="PANTHER" id="PTHR30472:SF25">
    <property type="entry name" value="ABC TRANSPORTER PERMEASE PROTEIN MJ0876-RELATED"/>
    <property type="match status" value="1"/>
</dbReference>
<name>A0A5J4PYP7_9ZZZZ</name>
<accession>A0A5J4PYP7</accession>
<evidence type="ECO:0000256" key="5">
    <source>
        <dbReference type="ARBA" id="ARBA00022692"/>
    </source>
</evidence>
<reference evidence="8" key="1">
    <citation type="submission" date="2019-03" db="EMBL/GenBank/DDBJ databases">
        <title>Single cell metagenomics reveals metabolic interactions within the superorganism composed of flagellate Streblomastix strix and complex community of Bacteroidetes bacteria on its surface.</title>
        <authorList>
            <person name="Treitli S.C."/>
            <person name="Kolisko M."/>
            <person name="Husnik F."/>
            <person name="Keeling P."/>
            <person name="Hampl V."/>
        </authorList>
    </citation>
    <scope>NUCLEOTIDE SEQUENCE</scope>
    <source>
        <strain evidence="8">STM</strain>
    </source>
</reference>
<dbReference type="AlphaFoldDB" id="A0A5J4PYP7"/>
<keyword evidence="7" id="KW-0472">Membrane</keyword>
<evidence type="ECO:0000256" key="4">
    <source>
        <dbReference type="ARBA" id="ARBA00022475"/>
    </source>
</evidence>
<gene>
    <name evidence="8" type="ORF">EZS27_035461</name>
</gene>
<comment type="caution">
    <text evidence="8">The sequence shown here is derived from an EMBL/GenBank/DDBJ whole genome shotgun (WGS) entry which is preliminary data.</text>
</comment>
<evidence type="ECO:0000256" key="2">
    <source>
        <dbReference type="ARBA" id="ARBA00007935"/>
    </source>
</evidence>